<dbReference type="SUPFAM" id="SSF54695">
    <property type="entry name" value="POZ domain"/>
    <property type="match status" value="1"/>
</dbReference>
<dbReference type="EMBL" id="DS985246">
    <property type="protein sequence ID" value="EDV24092.1"/>
    <property type="molecule type" value="Genomic_DNA"/>
</dbReference>
<dbReference type="PANTHER" id="PTHR11145">
    <property type="entry name" value="BTB/POZ DOMAIN-CONTAINING ADAPTER FOR CUL3-MEDIATED RHOA DEGRADATION PROTEIN FAMILY MEMBER"/>
    <property type="match status" value="1"/>
</dbReference>
<gene>
    <name evidence="2" type="ORF">TRIADDRAFT_4579</name>
</gene>
<evidence type="ECO:0000313" key="3">
    <source>
        <dbReference type="Proteomes" id="UP000009022"/>
    </source>
</evidence>
<feature type="non-terminal residue" evidence="2">
    <location>
        <position position="255"/>
    </location>
</feature>
<dbReference type="GeneID" id="6754473"/>
<dbReference type="PANTHER" id="PTHR11145:SF8">
    <property type="entry name" value="RE57120P"/>
    <property type="match status" value="1"/>
</dbReference>
<dbReference type="InterPro" id="IPR003131">
    <property type="entry name" value="T1-type_BTB"/>
</dbReference>
<dbReference type="GO" id="GO:0051260">
    <property type="term" value="P:protein homooligomerization"/>
    <property type="evidence" value="ECO:0007669"/>
    <property type="project" value="InterPro"/>
</dbReference>
<dbReference type="RefSeq" id="XP_002113618.1">
    <property type="nucleotide sequence ID" value="XM_002113582.1"/>
</dbReference>
<dbReference type="eggNOG" id="KOG2716">
    <property type="taxonomic scope" value="Eukaryota"/>
</dbReference>
<evidence type="ECO:0000313" key="2">
    <source>
        <dbReference type="EMBL" id="EDV24092.1"/>
    </source>
</evidence>
<name>B3RYV4_TRIAD</name>
<feature type="domain" description="BTB" evidence="1">
    <location>
        <begin position="6"/>
        <end position="106"/>
    </location>
</feature>
<accession>B3RYV4</accession>
<dbReference type="CDD" id="cd18369">
    <property type="entry name" value="BTB_POZ_KCTD10-like_BACURD"/>
    <property type="match status" value="1"/>
</dbReference>
<dbReference type="FunFam" id="3.30.710.10:FF:000046">
    <property type="entry name" value="BTB/POZ domain-containing protein KCTD7 isoform X1"/>
    <property type="match status" value="1"/>
</dbReference>
<reference evidence="2 3" key="1">
    <citation type="journal article" date="2008" name="Nature">
        <title>The Trichoplax genome and the nature of placozoans.</title>
        <authorList>
            <person name="Srivastava M."/>
            <person name="Begovic E."/>
            <person name="Chapman J."/>
            <person name="Putnam N.H."/>
            <person name="Hellsten U."/>
            <person name="Kawashima T."/>
            <person name="Kuo A."/>
            <person name="Mitros T."/>
            <person name="Salamov A."/>
            <person name="Carpenter M.L."/>
            <person name="Signorovitch A.Y."/>
            <person name="Moreno M.A."/>
            <person name="Kamm K."/>
            <person name="Grimwood J."/>
            <person name="Schmutz J."/>
            <person name="Shapiro H."/>
            <person name="Grigoriev I.V."/>
            <person name="Buss L.W."/>
            <person name="Schierwater B."/>
            <person name="Dellaporta S.L."/>
            <person name="Rokhsar D.S."/>
        </authorList>
    </citation>
    <scope>NUCLEOTIDE SEQUENCE [LARGE SCALE GENOMIC DNA]</scope>
    <source>
        <strain evidence="2 3">Grell-BS-1999</strain>
    </source>
</reference>
<dbReference type="AlphaFoldDB" id="B3RYV4"/>
<dbReference type="InterPro" id="IPR000210">
    <property type="entry name" value="BTB/POZ_dom"/>
</dbReference>
<dbReference type="Proteomes" id="UP000009022">
    <property type="component" value="Unassembled WGS sequence"/>
</dbReference>
<evidence type="ECO:0000259" key="1">
    <source>
        <dbReference type="SMART" id="SM00225"/>
    </source>
</evidence>
<dbReference type="Pfam" id="PF02214">
    <property type="entry name" value="BTB_2"/>
    <property type="match status" value="1"/>
</dbReference>
<dbReference type="OMA" id="NGPDQDL"/>
<dbReference type="InterPro" id="IPR045068">
    <property type="entry name" value="BACURD1-3"/>
</dbReference>
<sequence length="255" mass="29442">TGPPSKYIKLNVGGCLYYTTLATLIKQDNMLRAMFSGRMEVLTDPEGWVLIDRDGKHFGKILNYLRDRTTILTDSYEECKELMMEAKYFLIEDLAKVCEDTLKHLEGKNRHYIPICRVPIITSIQEEQKIVSAANKPCIKLLYNRSNNKYSYTSFSDENFLKNIEMFDKLSLRFNGRIIFMKDVMGNNEICSWSFYADGRKLAEVCCTSIVYTTEKKQTKVEFPEAKIYEETLNALLYENRGSGTPPDDTFILAT</sequence>
<organism evidence="2 3">
    <name type="scientific">Trichoplax adhaerens</name>
    <name type="common">Trichoplax reptans</name>
    <dbReference type="NCBI Taxonomy" id="10228"/>
    <lineage>
        <taxon>Eukaryota</taxon>
        <taxon>Metazoa</taxon>
        <taxon>Placozoa</taxon>
        <taxon>Uniplacotomia</taxon>
        <taxon>Trichoplacea</taxon>
        <taxon>Trichoplacidae</taxon>
        <taxon>Trichoplax</taxon>
    </lineage>
</organism>
<dbReference type="KEGG" id="tad:TRIADDRAFT_4579"/>
<feature type="non-terminal residue" evidence="2">
    <location>
        <position position="1"/>
    </location>
</feature>
<dbReference type="FunCoup" id="B3RYV4">
    <property type="interactions" value="1600"/>
</dbReference>
<dbReference type="InParanoid" id="B3RYV4"/>
<dbReference type="InterPro" id="IPR011333">
    <property type="entry name" value="SKP1/BTB/POZ_sf"/>
</dbReference>
<dbReference type="Gene3D" id="3.30.710.10">
    <property type="entry name" value="Potassium Channel Kv1.1, Chain A"/>
    <property type="match status" value="1"/>
</dbReference>
<dbReference type="CTD" id="6754473"/>
<protein>
    <recommendedName>
        <fullName evidence="1">BTB domain-containing protein</fullName>
    </recommendedName>
</protein>
<proteinExistence type="predicted"/>
<dbReference type="SMART" id="SM00225">
    <property type="entry name" value="BTB"/>
    <property type="match status" value="1"/>
</dbReference>
<dbReference type="PhylomeDB" id="B3RYV4"/>
<dbReference type="HOGENOM" id="CLU_060008_0_0_1"/>
<dbReference type="OrthoDB" id="2333377at2759"/>
<keyword evidence="3" id="KW-1185">Reference proteome</keyword>
<dbReference type="STRING" id="10228.B3RYV4"/>